<dbReference type="RefSeq" id="XP_009067199.1">
    <property type="nucleotide sequence ID" value="XM_009068951.1"/>
</dbReference>
<keyword evidence="2" id="KW-1185">Reference proteome</keyword>
<dbReference type="OrthoDB" id="342531at2759"/>
<accession>V3YVT9</accession>
<dbReference type="AlphaFoldDB" id="V3YVT9"/>
<dbReference type="EMBL" id="KB204033">
    <property type="protein sequence ID" value="ESO82113.1"/>
    <property type="molecule type" value="Genomic_DNA"/>
</dbReference>
<dbReference type="Proteomes" id="UP000030746">
    <property type="component" value="Unassembled WGS sequence"/>
</dbReference>
<sequence length="115" mass="13326">GEGKEYMSRILKSLLKLGREKMYLQSITSQALVLLVQKCVDKVYKKRILPNIVELEKGWINCSIDRLLLILACSHFHPESTKEILERDWNYPLISKINFPAILDILKSRNSLLAK</sequence>
<protein>
    <submittedName>
        <fullName evidence="1">Uncharacterized protein</fullName>
    </submittedName>
</protein>
<evidence type="ECO:0000313" key="2">
    <source>
        <dbReference type="Proteomes" id="UP000030746"/>
    </source>
</evidence>
<organism evidence="1 2">
    <name type="scientific">Lottia gigantea</name>
    <name type="common">Giant owl limpet</name>
    <dbReference type="NCBI Taxonomy" id="225164"/>
    <lineage>
        <taxon>Eukaryota</taxon>
        <taxon>Metazoa</taxon>
        <taxon>Spiralia</taxon>
        <taxon>Lophotrochozoa</taxon>
        <taxon>Mollusca</taxon>
        <taxon>Gastropoda</taxon>
        <taxon>Patellogastropoda</taxon>
        <taxon>Lottioidea</taxon>
        <taxon>Lottiidae</taxon>
        <taxon>Lottia</taxon>
    </lineage>
</organism>
<evidence type="ECO:0000313" key="1">
    <source>
        <dbReference type="EMBL" id="ESO82113.1"/>
    </source>
</evidence>
<dbReference type="GeneID" id="20244121"/>
<dbReference type="KEGG" id="lgi:LOTGIDRAFT_176982"/>
<reference evidence="1 2" key="1">
    <citation type="journal article" date="2013" name="Nature">
        <title>Insights into bilaterian evolution from three spiralian genomes.</title>
        <authorList>
            <person name="Simakov O."/>
            <person name="Marletaz F."/>
            <person name="Cho S.J."/>
            <person name="Edsinger-Gonzales E."/>
            <person name="Havlak P."/>
            <person name="Hellsten U."/>
            <person name="Kuo D.H."/>
            <person name="Larsson T."/>
            <person name="Lv J."/>
            <person name="Arendt D."/>
            <person name="Savage R."/>
            <person name="Osoegawa K."/>
            <person name="de Jong P."/>
            <person name="Grimwood J."/>
            <person name="Chapman J.A."/>
            <person name="Shapiro H."/>
            <person name="Aerts A."/>
            <person name="Otillar R.P."/>
            <person name="Terry A.Y."/>
            <person name="Boore J.L."/>
            <person name="Grigoriev I.V."/>
            <person name="Lindberg D.R."/>
            <person name="Seaver E.C."/>
            <person name="Weisblat D.A."/>
            <person name="Putnam N.H."/>
            <person name="Rokhsar D.S."/>
        </authorList>
    </citation>
    <scope>NUCLEOTIDE SEQUENCE [LARGE SCALE GENOMIC DNA]</scope>
</reference>
<gene>
    <name evidence="1" type="ORF">LOTGIDRAFT_176982</name>
</gene>
<proteinExistence type="predicted"/>
<dbReference type="CTD" id="20244121"/>
<name>V3YVT9_LOTGI</name>
<feature type="non-terminal residue" evidence="1">
    <location>
        <position position="1"/>
    </location>
</feature>